<evidence type="ECO:0000313" key="2">
    <source>
        <dbReference type="EMBL" id="WWC90144.1"/>
    </source>
</evidence>
<keyword evidence="3" id="KW-1185">Reference proteome</keyword>
<sequence>MGNPAGVVILLNGYPGVGKSSVAKELVKILPNAKLLEYHSLRAVIDPLIDREEDTDRWMEMKKVMIQTILNTLARHPPSTSTITTPPIYILTSHLCATPRRLSVLHSHLSDLPLIHILLNCSTEENLRRLKCTSRLPLSSLYSNNSKNGHNNNNNGNGYNNGNNVNHCIEDLPIPALPHGFGKITDESLLYELRMEEELGKFYSPYQDLNSGQRKSTGMSSSLSSTKNEKSLKDKGLLGEFEINTEILEINQTALLISEYIIESTRNLGWFIRLNPVKRI</sequence>
<feature type="region of interest" description="Disordered" evidence="1">
    <location>
        <begin position="210"/>
        <end position="229"/>
    </location>
</feature>
<dbReference type="InterPro" id="IPR027417">
    <property type="entry name" value="P-loop_NTPase"/>
</dbReference>
<evidence type="ECO:0000256" key="1">
    <source>
        <dbReference type="SAM" id="MobiDB-lite"/>
    </source>
</evidence>
<protein>
    <submittedName>
        <fullName evidence="2">Uncharacterized protein</fullName>
    </submittedName>
</protein>
<dbReference type="Pfam" id="PF13238">
    <property type="entry name" value="AAA_18"/>
    <property type="match status" value="1"/>
</dbReference>
<dbReference type="AlphaFoldDB" id="A0AAX4JZ75"/>
<evidence type="ECO:0000313" key="3">
    <source>
        <dbReference type="Proteomes" id="UP001355207"/>
    </source>
</evidence>
<dbReference type="GeneID" id="91095747"/>
<dbReference type="Proteomes" id="UP001355207">
    <property type="component" value="Chromosome 6"/>
</dbReference>
<dbReference type="RefSeq" id="XP_066076907.1">
    <property type="nucleotide sequence ID" value="XM_066220810.1"/>
</dbReference>
<dbReference type="Gene3D" id="3.40.50.300">
    <property type="entry name" value="P-loop containing nucleotide triphosphate hydrolases"/>
    <property type="match status" value="1"/>
</dbReference>
<dbReference type="SUPFAM" id="SSF52540">
    <property type="entry name" value="P-loop containing nucleoside triphosphate hydrolases"/>
    <property type="match status" value="1"/>
</dbReference>
<dbReference type="EMBL" id="CP144103">
    <property type="protein sequence ID" value="WWC90144.1"/>
    <property type="molecule type" value="Genomic_DNA"/>
</dbReference>
<feature type="compositionally biased region" description="Polar residues" evidence="1">
    <location>
        <begin position="210"/>
        <end position="219"/>
    </location>
</feature>
<reference evidence="2 3" key="1">
    <citation type="submission" date="2024-01" db="EMBL/GenBank/DDBJ databases">
        <title>Comparative genomics of Cryptococcus and Kwoniella reveals pathogenesis evolution and contrasting modes of karyotype evolution via chromosome fusion or intercentromeric recombination.</title>
        <authorList>
            <person name="Coelho M.A."/>
            <person name="David-Palma M."/>
            <person name="Shea T."/>
            <person name="Bowers K."/>
            <person name="McGinley-Smith S."/>
            <person name="Mohammad A.W."/>
            <person name="Gnirke A."/>
            <person name="Yurkov A.M."/>
            <person name="Nowrousian M."/>
            <person name="Sun S."/>
            <person name="Cuomo C.A."/>
            <person name="Heitman J."/>
        </authorList>
    </citation>
    <scope>NUCLEOTIDE SEQUENCE [LARGE SCALE GENOMIC DNA]</scope>
    <source>
        <strain evidence="2 3">CBS 6074</strain>
    </source>
</reference>
<proteinExistence type="predicted"/>
<organism evidence="2 3">
    <name type="scientific">Kwoniella dendrophila CBS 6074</name>
    <dbReference type="NCBI Taxonomy" id="1295534"/>
    <lineage>
        <taxon>Eukaryota</taxon>
        <taxon>Fungi</taxon>
        <taxon>Dikarya</taxon>
        <taxon>Basidiomycota</taxon>
        <taxon>Agaricomycotina</taxon>
        <taxon>Tremellomycetes</taxon>
        <taxon>Tremellales</taxon>
        <taxon>Cryptococcaceae</taxon>
        <taxon>Kwoniella</taxon>
    </lineage>
</organism>
<gene>
    <name evidence="2" type="ORF">L201_005077</name>
</gene>
<accession>A0AAX4JZ75</accession>
<name>A0AAX4JZ75_9TREE</name>